<evidence type="ECO:0000313" key="4">
    <source>
        <dbReference type="Proteomes" id="UP000289738"/>
    </source>
</evidence>
<evidence type="ECO:0000256" key="2">
    <source>
        <dbReference type="SAM" id="Phobius"/>
    </source>
</evidence>
<proteinExistence type="predicted"/>
<protein>
    <submittedName>
        <fullName evidence="3">Uncharacterized protein</fullName>
    </submittedName>
</protein>
<name>A0A444YCJ5_ARAHY</name>
<keyword evidence="4" id="KW-1185">Reference proteome</keyword>
<dbReference type="EMBL" id="SDMP01000017">
    <property type="protein sequence ID" value="RYQ99647.1"/>
    <property type="molecule type" value="Genomic_DNA"/>
</dbReference>
<feature type="compositionally biased region" description="Low complexity" evidence="1">
    <location>
        <begin position="20"/>
        <end position="30"/>
    </location>
</feature>
<evidence type="ECO:0000313" key="3">
    <source>
        <dbReference type="EMBL" id="RYQ99647.1"/>
    </source>
</evidence>
<keyword evidence="2" id="KW-0812">Transmembrane</keyword>
<comment type="caution">
    <text evidence="3">The sequence shown here is derived from an EMBL/GenBank/DDBJ whole genome shotgun (WGS) entry which is preliminary data.</text>
</comment>
<sequence>MYRNSEVAERREKTFRPMASDGISSISRRSGSGGGGRQDQFAASSVPNGKEDKDGVSPKHFCGLNEHIARLGITDTRYLGEKEIGDVEEYHWKQDMKNRITYLEKRIIVLEMKKKLIRWCMCVIFIVLSVAVLSCKN</sequence>
<evidence type="ECO:0000256" key="1">
    <source>
        <dbReference type="SAM" id="MobiDB-lite"/>
    </source>
</evidence>
<organism evidence="3 4">
    <name type="scientific">Arachis hypogaea</name>
    <name type="common">Peanut</name>
    <dbReference type="NCBI Taxonomy" id="3818"/>
    <lineage>
        <taxon>Eukaryota</taxon>
        <taxon>Viridiplantae</taxon>
        <taxon>Streptophyta</taxon>
        <taxon>Embryophyta</taxon>
        <taxon>Tracheophyta</taxon>
        <taxon>Spermatophyta</taxon>
        <taxon>Magnoliopsida</taxon>
        <taxon>eudicotyledons</taxon>
        <taxon>Gunneridae</taxon>
        <taxon>Pentapetalae</taxon>
        <taxon>rosids</taxon>
        <taxon>fabids</taxon>
        <taxon>Fabales</taxon>
        <taxon>Fabaceae</taxon>
        <taxon>Papilionoideae</taxon>
        <taxon>50 kb inversion clade</taxon>
        <taxon>dalbergioids sensu lato</taxon>
        <taxon>Dalbergieae</taxon>
        <taxon>Pterocarpus clade</taxon>
        <taxon>Arachis</taxon>
    </lineage>
</organism>
<keyword evidence="2" id="KW-0472">Membrane</keyword>
<feature type="region of interest" description="Disordered" evidence="1">
    <location>
        <begin position="1"/>
        <end position="58"/>
    </location>
</feature>
<feature type="compositionally biased region" description="Basic and acidic residues" evidence="1">
    <location>
        <begin position="1"/>
        <end position="15"/>
    </location>
</feature>
<dbReference type="AlphaFoldDB" id="A0A444YCJ5"/>
<accession>A0A444YCJ5</accession>
<dbReference type="Proteomes" id="UP000289738">
    <property type="component" value="Chromosome B07"/>
</dbReference>
<keyword evidence="2" id="KW-1133">Transmembrane helix</keyword>
<reference evidence="3 4" key="1">
    <citation type="submission" date="2019-01" db="EMBL/GenBank/DDBJ databases">
        <title>Sequencing of cultivated peanut Arachis hypogaea provides insights into genome evolution and oil improvement.</title>
        <authorList>
            <person name="Chen X."/>
        </authorList>
    </citation>
    <scope>NUCLEOTIDE SEQUENCE [LARGE SCALE GENOMIC DNA]</scope>
    <source>
        <strain evidence="4">cv. Fuhuasheng</strain>
        <tissue evidence="3">Leaves</tissue>
    </source>
</reference>
<gene>
    <name evidence="3" type="ORF">Ahy_B07g087614</name>
</gene>
<feature type="transmembrane region" description="Helical" evidence="2">
    <location>
        <begin position="116"/>
        <end position="134"/>
    </location>
</feature>